<dbReference type="PRINTS" id="PR00839">
    <property type="entry name" value="V8PROTEASE"/>
</dbReference>
<accession>A0ABT6DFF7</accession>
<keyword evidence="2 6" id="KW-0645">Protease</keyword>
<evidence type="ECO:0000313" key="8">
    <source>
        <dbReference type="Proteomes" id="UP001152321"/>
    </source>
</evidence>
<dbReference type="Gene3D" id="2.40.10.10">
    <property type="entry name" value="Trypsin-like serine proteases"/>
    <property type="match status" value="2"/>
</dbReference>
<evidence type="ECO:0000256" key="5">
    <source>
        <dbReference type="ARBA" id="ARBA00022825"/>
    </source>
</evidence>
<dbReference type="InterPro" id="IPR043504">
    <property type="entry name" value="Peptidase_S1_PA_chymotrypsin"/>
</dbReference>
<dbReference type="InterPro" id="IPR009003">
    <property type="entry name" value="Peptidase_S1_PA"/>
</dbReference>
<keyword evidence="5 6" id="KW-0720">Serine protease</keyword>
<evidence type="ECO:0000313" key="7">
    <source>
        <dbReference type="EMBL" id="MDG0815015.1"/>
    </source>
</evidence>
<reference evidence="7" key="1">
    <citation type="submission" date="2022-08" db="EMBL/GenBank/DDBJ databases">
        <title>Novel Bdellovibrio Species Isolated from Svalbard: Designation Bdellovibrio svalbardensis.</title>
        <authorList>
            <person name="Mitchell R.J."/>
            <person name="Choi S.Y."/>
        </authorList>
    </citation>
    <scope>NUCLEOTIDE SEQUENCE</scope>
    <source>
        <strain evidence="7">PAP01</strain>
    </source>
</reference>
<evidence type="ECO:0000256" key="6">
    <source>
        <dbReference type="RuleBase" id="RU004296"/>
    </source>
</evidence>
<dbReference type="GO" id="GO:0008233">
    <property type="term" value="F:peptidase activity"/>
    <property type="evidence" value="ECO:0007669"/>
    <property type="project" value="UniProtKB-KW"/>
</dbReference>
<dbReference type="PROSITE" id="PS00134">
    <property type="entry name" value="TRYPSIN_HIS"/>
    <property type="match status" value="1"/>
</dbReference>
<dbReference type="SUPFAM" id="SSF50494">
    <property type="entry name" value="Trypsin-like serine proteases"/>
    <property type="match status" value="1"/>
</dbReference>
<name>A0ABT6DFF7_9BACT</name>
<proteinExistence type="inferred from homology"/>
<dbReference type="EMBL" id="JANRMI010000001">
    <property type="protein sequence ID" value="MDG0815015.1"/>
    <property type="molecule type" value="Genomic_DNA"/>
</dbReference>
<comment type="similarity">
    <text evidence="1 6">Belongs to the peptidase S1B family.</text>
</comment>
<dbReference type="GO" id="GO:0006508">
    <property type="term" value="P:proteolysis"/>
    <property type="evidence" value="ECO:0007669"/>
    <property type="project" value="UniProtKB-KW"/>
</dbReference>
<dbReference type="Proteomes" id="UP001152321">
    <property type="component" value="Unassembled WGS sequence"/>
</dbReference>
<dbReference type="RefSeq" id="WP_277576493.1">
    <property type="nucleotide sequence ID" value="NZ_JANRMI010000001.1"/>
</dbReference>
<dbReference type="EC" id="3.4.21.-" evidence="6"/>
<evidence type="ECO:0000256" key="1">
    <source>
        <dbReference type="ARBA" id="ARBA00008764"/>
    </source>
</evidence>
<gene>
    <name evidence="7" type="ORF">NWE73_01480</name>
</gene>
<dbReference type="InterPro" id="IPR018114">
    <property type="entry name" value="TRYPSIN_HIS"/>
</dbReference>
<dbReference type="InterPro" id="IPR050966">
    <property type="entry name" value="Glutamyl_endopeptidase"/>
</dbReference>
<keyword evidence="4 6" id="KW-0378">Hydrolase</keyword>
<evidence type="ECO:0000256" key="4">
    <source>
        <dbReference type="ARBA" id="ARBA00022801"/>
    </source>
</evidence>
<evidence type="ECO:0000256" key="2">
    <source>
        <dbReference type="ARBA" id="ARBA00022670"/>
    </source>
</evidence>
<comment type="caution">
    <text evidence="7">The sequence shown here is derived from an EMBL/GenBank/DDBJ whole genome shotgun (WGS) entry which is preliminary data.</text>
</comment>
<dbReference type="InterPro" id="IPR008256">
    <property type="entry name" value="Peptidase_S1B"/>
</dbReference>
<protein>
    <recommendedName>
        <fullName evidence="6">Serine protease</fullName>
        <ecNumber evidence="6">3.4.21.-</ecNumber>
    </recommendedName>
</protein>
<dbReference type="PANTHER" id="PTHR15462:SF8">
    <property type="entry name" value="SERINE PROTEASE"/>
    <property type="match status" value="1"/>
</dbReference>
<keyword evidence="8" id="KW-1185">Reference proteome</keyword>
<keyword evidence="3" id="KW-0732">Signal</keyword>
<sequence length="293" mass="31796">MKKICLLFLLLAACSEQKSLVTEVAGEAVIYGEDTRKEVSSGDRYYALAAATASLVQDYNLKVDASGKFRFPVRTLKNSFPLCKNEPFLDQPLVGFCTGVLIAPNRVLTAGHCLPHEGGCEHIRFHFGWTAEQAAKSNSLDTLYSCTAVIQTENNLRKGFDYAILQLDRDVAGVAPVKVSTDKISTHDAVLSLSYPLGLPLKADLGKVSNESSFGGFKVEVDTFSGSSGSPLFNKNGELIGILSSGAEDILEDDIYRIQKEGGCLNFNRCNDGTCFGETFTKTSLIPDLKQNK</sequence>
<organism evidence="7 8">
    <name type="scientific">Bdellovibrio svalbardensis</name>
    <dbReference type="NCBI Taxonomy" id="2972972"/>
    <lineage>
        <taxon>Bacteria</taxon>
        <taxon>Pseudomonadati</taxon>
        <taxon>Bdellovibrionota</taxon>
        <taxon>Bdellovibrionia</taxon>
        <taxon>Bdellovibrionales</taxon>
        <taxon>Pseudobdellovibrionaceae</taxon>
        <taxon>Bdellovibrio</taxon>
    </lineage>
</organism>
<dbReference type="PANTHER" id="PTHR15462">
    <property type="entry name" value="SERINE PROTEASE"/>
    <property type="match status" value="1"/>
</dbReference>
<evidence type="ECO:0000256" key="3">
    <source>
        <dbReference type="ARBA" id="ARBA00022729"/>
    </source>
</evidence>
<dbReference type="Pfam" id="PF13365">
    <property type="entry name" value="Trypsin_2"/>
    <property type="match status" value="1"/>
</dbReference>